<evidence type="ECO:0000256" key="5">
    <source>
        <dbReference type="ARBA" id="ARBA00022833"/>
    </source>
</evidence>
<dbReference type="Pfam" id="PF02535">
    <property type="entry name" value="Zip"/>
    <property type="match status" value="1"/>
</dbReference>
<feature type="transmembrane region" description="Helical" evidence="8">
    <location>
        <begin position="156"/>
        <end position="179"/>
    </location>
</feature>
<evidence type="ECO:0000256" key="3">
    <source>
        <dbReference type="ARBA" id="ARBA00022475"/>
    </source>
</evidence>
<dbReference type="PANTHER" id="PTHR11040">
    <property type="entry name" value="ZINC/IRON TRANSPORTER"/>
    <property type="match status" value="1"/>
</dbReference>
<keyword evidence="3" id="KW-1003">Cell membrane</keyword>
<reference evidence="9" key="2">
    <citation type="submission" date="2020-09" db="EMBL/GenBank/DDBJ databases">
        <authorList>
            <person name="Sun Q."/>
            <person name="Zhou Y."/>
        </authorList>
    </citation>
    <scope>NUCLEOTIDE SEQUENCE</scope>
    <source>
        <strain evidence="9">CGMCC 1.12698</strain>
    </source>
</reference>
<proteinExistence type="inferred from homology"/>
<sequence length="239" mass="26368">MPIVVGVLACMGLVIGGVLSHLFGKMNRYNIYSLHAFCGSILAGLLLFDIIPETFHHQPFASVTIGVVGGVLIMILLEQLFPHHHDHDMQPSMYSFLFLIVAIFIHNIPSGFAWGSTLTDNSHSHITLLAAIFLHHIPEGVALMIPCLFIKRGMMFYISGIIVLSSLLSICTWLGGHIILESLRLQGIMMGLAIGGIGYVTVHEMLWKAKKRMNFLSFLLYLFIGISVIAVYSTVSGHH</sequence>
<comment type="similarity">
    <text evidence="2">Belongs to the ZIP transporter (TC 2.A.5) family.</text>
</comment>
<evidence type="ECO:0000256" key="8">
    <source>
        <dbReference type="SAM" id="Phobius"/>
    </source>
</evidence>
<evidence type="ECO:0000256" key="7">
    <source>
        <dbReference type="ARBA" id="ARBA00023136"/>
    </source>
</evidence>
<feature type="transmembrane region" description="Helical" evidence="8">
    <location>
        <begin position="6"/>
        <end position="24"/>
    </location>
</feature>
<evidence type="ECO:0000256" key="1">
    <source>
        <dbReference type="ARBA" id="ARBA00004651"/>
    </source>
</evidence>
<feature type="transmembrane region" description="Helical" evidence="8">
    <location>
        <begin position="126"/>
        <end position="149"/>
    </location>
</feature>
<dbReference type="GO" id="GO:0005385">
    <property type="term" value="F:zinc ion transmembrane transporter activity"/>
    <property type="evidence" value="ECO:0007669"/>
    <property type="project" value="TreeGrafter"/>
</dbReference>
<dbReference type="AlphaFoldDB" id="A0A917ANG1"/>
<keyword evidence="4 8" id="KW-0812">Transmembrane</keyword>
<keyword evidence="10" id="KW-1185">Reference proteome</keyword>
<evidence type="ECO:0000256" key="2">
    <source>
        <dbReference type="ARBA" id="ARBA00006939"/>
    </source>
</evidence>
<evidence type="ECO:0000256" key="4">
    <source>
        <dbReference type="ARBA" id="ARBA00022692"/>
    </source>
</evidence>
<feature type="transmembrane region" description="Helical" evidence="8">
    <location>
        <begin position="93"/>
        <end position="114"/>
    </location>
</feature>
<comment type="subcellular location">
    <subcellularLocation>
        <location evidence="1">Cell membrane</location>
        <topology evidence="1">Multi-pass membrane protein</topology>
    </subcellularLocation>
</comment>
<name>A0A917ANG1_9BACI</name>
<accession>A0A917ANG1</accession>
<dbReference type="Proteomes" id="UP000605259">
    <property type="component" value="Unassembled WGS sequence"/>
</dbReference>
<keyword evidence="6 8" id="KW-1133">Transmembrane helix</keyword>
<keyword evidence="7 8" id="KW-0472">Membrane</keyword>
<feature type="transmembrane region" description="Helical" evidence="8">
    <location>
        <begin position="60"/>
        <end position="81"/>
    </location>
</feature>
<organism evidence="9 10">
    <name type="scientific">Priestia taiwanensis</name>
    <dbReference type="NCBI Taxonomy" id="1347902"/>
    <lineage>
        <taxon>Bacteria</taxon>
        <taxon>Bacillati</taxon>
        <taxon>Bacillota</taxon>
        <taxon>Bacilli</taxon>
        <taxon>Bacillales</taxon>
        <taxon>Bacillaceae</taxon>
        <taxon>Priestia</taxon>
    </lineage>
</organism>
<dbReference type="RefSeq" id="WP_188387134.1">
    <property type="nucleotide sequence ID" value="NZ_BMFK01000001.1"/>
</dbReference>
<keyword evidence="5" id="KW-0862">Zinc</keyword>
<comment type="caution">
    <text evidence="9">The sequence shown here is derived from an EMBL/GenBank/DDBJ whole genome shotgun (WGS) entry which is preliminary data.</text>
</comment>
<dbReference type="EMBL" id="BMFK01000001">
    <property type="protein sequence ID" value="GGE60003.1"/>
    <property type="molecule type" value="Genomic_DNA"/>
</dbReference>
<evidence type="ECO:0000313" key="10">
    <source>
        <dbReference type="Proteomes" id="UP000605259"/>
    </source>
</evidence>
<gene>
    <name evidence="9" type="ORF">GCM10007140_08010</name>
</gene>
<evidence type="ECO:0000256" key="6">
    <source>
        <dbReference type="ARBA" id="ARBA00022989"/>
    </source>
</evidence>
<feature type="transmembrane region" description="Helical" evidence="8">
    <location>
        <begin position="214"/>
        <end position="235"/>
    </location>
</feature>
<reference evidence="9" key="1">
    <citation type="journal article" date="2014" name="Int. J. Syst. Evol. Microbiol.">
        <title>Complete genome sequence of Corynebacterium casei LMG S-19264T (=DSM 44701T), isolated from a smear-ripened cheese.</title>
        <authorList>
            <consortium name="US DOE Joint Genome Institute (JGI-PGF)"/>
            <person name="Walter F."/>
            <person name="Albersmeier A."/>
            <person name="Kalinowski J."/>
            <person name="Ruckert C."/>
        </authorList>
    </citation>
    <scope>NUCLEOTIDE SEQUENCE</scope>
    <source>
        <strain evidence="9">CGMCC 1.12698</strain>
    </source>
</reference>
<evidence type="ECO:0000313" key="9">
    <source>
        <dbReference type="EMBL" id="GGE60003.1"/>
    </source>
</evidence>
<dbReference type="PANTHER" id="PTHR11040:SF211">
    <property type="entry name" value="ZINC TRANSPORTER ZIP11"/>
    <property type="match status" value="1"/>
</dbReference>
<dbReference type="GO" id="GO:0005886">
    <property type="term" value="C:plasma membrane"/>
    <property type="evidence" value="ECO:0007669"/>
    <property type="project" value="UniProtKB-SubCell"/>
</dbReference>
<dbReference type="InterPro" id="IPR003689">
    <property type="entry name" value="ZIP"/>
</dbReference>
<feature type="transmembrane region" description="Helical" evidence="8">
    <location>
        <begin position="31"/>
        <end position="48"/>
    </location>
</feature>
<feature type="transmembrane region" description="Helical" evidence="8">
    <location>
        <begin position="185"/>
        <end position="202"/>
    </location>
</feature>
<protein>
    <submittedName>
        <fullName evidence="9">Zinc uptake transporter</fullName>
    </submittedName>
</protein>